<comment type="caution">
    <text evidence="1">The sequence shown here is derived from an EMBL/GenBank/DDBJ whole genome shotgun (WGS) entry which is preliminary data.</text>
</comment>
<dbReference type="EMBL" id="BQXS01003602">
    <property type="protein sequence ID" value="GKT34796.1"/>
    <property type="molecule type" value="Genomic_DNA"/>
</dbReference>
<keyword evidence="2" id="KW-1185">Reference proteome</keyword>
<feature type="non-terminal residue" evidence="1">
    <location>
        <position position="198"/>
    </location>
</feature>
<evidence type="ECO:0000313" key="1">
    <source>
        <dbReference type="EMBL" id="GKT34796.1"/>
    </source>
</evidence>
<feature type="non-terminal residue" evidence="1">
    <location>
        <position position="1"/>
    </location>
</feature>
<protein>
    <submittedName>
        <fullName evidence="1">BMP family ABC transporter substrate-binding protein</fullName>
    </submittedName>
</protein>
<evidence type="ECO:0000313" key="2">
    <source>
        <dbReference type="Proteomes" id="UP001057375"/>
    </source>
</evidence>
<sequence length="198" mass="23591">FKEKWIALCEAHLEEGIRDPIKVYEFMNWFYVLEGNKRVSVLKYFDAWSVQAEVIRLVPKRDTEDDQNTIYYEFLEFYKVTGLISIWFSKPGRFKRLLKYLESYTPETSIGRTKYDHFERYVYYPFRRIYHELGGGDLDVTTGDAFVLYARLYGIPEKIYEYDLQAPLRQLIEELKTYDQPDKAGISMEDSEESTGVL</sequence>
<accession>A0ABQ5KQQ4</accession>
<reference evidence="1" key="1">
    <citation type="submission" date="2022-03" db="EMBL/GenBank/DDBJ databases">
        <title>Draft genome sequence of Aduncisulcus paluster, a free-living microaerophilic Fornicata.</title>
        <authorList>
            <person name="Yuyama I."/>
            <person name="Kume K."/>
            <person name="Tamura T."/>
            <person name="Inagaki Y."/>
            <person name="Hashimoto T."/>
        </authorList>
    </citation>
    <scope>NUCLEOTIDE SEQUENCE</scope>
    <source>
        <strain evidence="1">NY0171</strain>
    </source>
</reference>
<organism evidence="1 2">
    <name type="scientific">Aduncisulcus paluster</name>
    <dbReference type="NCBI Taxonomy" id="2918883"/>
    <lineage>
        <taxon>Eukaryota</taxon>
        <taxon>Metamonada</taxon>
        <taxon>Carpediemonas-like organisms</taxon>
        <taxon>Aduncisulcus</taxon>
    </lineage>
</organism>
<name>A0ABQ5KQQ4_9EUKA</name>
<gene>
    <name evidence="1" type="ORF">ADUPG1_002872</name>
</gene>
<proteinExistence type="predicted"/>
<dbReference type="Proteomes" id="UP001057375">
    <property type="component" value="Unassembled WGS sequence"/>
</dbReference>